<dbReference type="EMBL" id="CP054926">
    <property type="protein sequence ID" value="QKW45316.1"/>
    <property type="molecule type" value="Genomic_DNA"/>
</dbReference>
<dbReference type="Pfam" id="PF00005">
    <property type="entry name" value="ABC_tran"/>
    <property type="match status" value="2"/>
</dbReference>
<keyword evidence="3" id="KW-0547">Nucleotide-binding</keyword>
<accession>A0A7H8MT41</accession>
<dbReference type="PANTHER" id="PTHR43776">
    <property type="entry name" value="TRANSPORT ATP-BINDING PROTEIN"/>
    <property type="match status" value="1"/>
</dbReference>
<dbReference type="InterPro" id="IPR003593">
    <property type="entry name" value="AAA+_ATPase"/>
</dbReference>
<evidence type="ECO:0000256" key="3">
    <source>
        <dbReference type="ARBA" id="ARBA00022741"/>
    </source>
</evidence>
<evidence type="ECO:0000313" key="6">
    <source>
        <dbReference type="EMBL" id="QKW45316.1"/>
    </source>
</evidence>
<dbReference type="GeneID" id="87634285"/>
<dbReference type="NCBIfam" id="NF007739">
    <property type="entry name" value="PRK10419.1"/>
    <property type="match status" value="2"/>
</dbReference>
<evidence type="ECO:0000313" key="7">
    <source>
        <dbReference type="Proteomes" id="UP000509345"/>
    </source>
</evidence>
<dbReference type="Proteomes" id="UP000509345">
    <property type="component" value="Chromosome"/>
</dbReference>
<dbReference type="Gene3D" id="3.40.50.300">
    <property type="entry name" value="P-loop containing nucleotide triphosphate hydrolases"/>
    <property type="match status" value="2"/>
</dbReference>
<feature type="domain" description="ABC transporter" evidence="5">
    <location>
        <begin position="288"/>
        <end position="531"/>
    </location>
</feature>
<dbReference type="GO" id="GO:0055085">
    <property type="term" value="P:transmembrane transport"/>
    <property type="evidence" value="ECO:0007669"/>
    <property type="project" value="UniProtKB-ARBA"/>
</dbReference>
<evidence type="ECO:0000256" key="1">
    <source>
        <dbReference type="ARBA" id="ARBA00005417"/>
    </source>
</evidence>
<dbReference type="GO" id="GO:0016887">
    <property type="term" value="F:ATP hydrolysis activity"/>
    <property type="evidence" value="ECO:0007669"/>
    <property type="project" value="InterPro"/>
</dbReference>
<keyword evidence="2" id="KW-0813">Transport</keyword>
<name>A0A7H8MT41_STRMI</name>
<dbReference type="InterPro" id="IPR027417">
    <property type="entry name" value="P-loop_NTPase"/>
</dbReference>
<reference evidence="6 7" key="1">
    <citation type="submission" date="2020-06" db="EMBL/GenBank/DDBJ databases">
        <title>Genome mining for natural products.</title>
        <authorList>
            <person name="Zhang B."/>
            <person name="Shi J."/>
            <person name="Ge H."/>
        </authorList>
    </citation>
    <scope>NUCLEOTIDE SEQUENCE [LARGE SCALE GENOMIC DNA]</scope>
    <source>
        <strain evidence="6 7">NA06532</strain>
    </source>
</reference>
<dbReference type="NCBIfam" id="NF008453">
    <property type="entry name" value="PRK11308.1"/>
    <property type="match status" value="2"/>
</dbReference>
<dbReference type="GO" id="GO:0005524">
    <property type="term" value="F:ATP binding"/>
    <property type="evidence" value="ECO:0007669"/>
    <property type="project" value="UniProtKB-KW"/>
</dbReference>
<dbReference type="FunFam" id="3.40.50.300:FF:000016">
    <property type="entry name" value="Oligopeptide ABC transporter ATP-binding component"/>
    <property type="match status" value="1"/>
</dbReference>
<dbReference type="PANTHER" id="PTHR43776:SF7">
    <property type="entry name" value="D,D-DIPEPTIDE TRANSPORT ATP-BINDING PROTEIN DDPF-RELATED"/>
    <property type="match status" value="1"/>
</dbReference>
<evidence type="ECO:0000256" key="2">
    <source>
        <dbReference type="ARBA" id="ARBA00022448"/>
    </source>
</evidence>
<gene>
    <name evidence="6" type="ORF">HUT09_23795</name>
</gene>
<dbReference type="SMART" id="SM00382">
    <property type="entry name" value="AAA"/>
    <property type="match status" value="2"/>
</dbReference>
<proteinExistence type="inferred from homology"/>
<dbReference type="CDD" id="cd03257">
    <property type="entry name" value="ABC_NikE_OppD_transporters"/>
    <property type="match status" value="2"/>
</dbReference>
<feature type="domain" description="ABC transporter" evidence="5">
    <location>
        <begin position="15"/>
        <end position="261"/>
    </location>
</feature>
<dbReference type="InterPro" id="IPR050319">
    <property type="entry name" value="ABC_transp_ATP-bind"/>
</dbReference>
<dbReference type="PROSITE" id="PS00211">
    <property type="entry name" value="ABC_TRANSPORTER_1"/>
    <property type="match status" value="2"/>
</dbReference>
<dbReference type="InterPro" id="IPR003439">
    <property type="entry name" value="ABC_transporter-like_ATP-bd"/>
</dbReference>
<dbReference type="InterPro" id="IPR013563">
    <property type="entry name" value="Oligopep_ABC_C"/>
</dbReference>
<dbReference type="GO" id="GO:0015833">
    <property type="term" value="P:peptide transport"/>
    <property type="evidence" value="ECO:0007669"/>
    <property type="project" value="InterPro"/>
</dbReference>
<sequence>MTTHDLLKTTREPLVRVTGLTVDFGSVRAVDGLSFTLEAGGALAVVGESGSGKSASAYALLGLHRGTGARVGGTVEVAGTDVNAADDAGLRALRGAKAAMVFQDPLSSLDPYYPVGDQIAEVHRVHHRVSRKAARARAVEVLDRVGIPDAARRSRLRPHEFSGGMRQRALIAMALACEPQLIVADEPTTALDVTVQAQILDLLHTLRQETGMGLLLVTHDVGVAAESVDDVLVMRDGREVERGPVARVLGSPREAYTKELLAAVPRVETRRVVPVPPPRAEEASVPLLEAVGLQREFGRGSGKVAAVGGVSLTVHAGRTLGIVGESGSGKTTLGRMLVRLLDPTAGRLRYGGTEIGSLSEKELKPFRRELQMVFQDPVASLNPRRSVGESVADPLRAAGEGDEGRIRDRVGALLERVGLDPAHFERYPHEFSGGQRQRIGIARALAAEPKVIVCDEPVSALDVTTQAQVVALLAELQRELGIGLVFIAHDLAVVRQVSDRVAVMRGGLIVEQGSADEVYGDPRDPYTKQLLAAVPALDPGLAAARRAARKELAAA</sequence>
<dbReference type="InterPro" id="IPR017871">
    <property type="entry name" value="ABC_transporter-like_CS"/>
</dbReference>
<dbReference type="PROSITE" id="PS50893">
    <property type="entry name" value="ABC_TRANSPORTER_2"/>
    <property type="match status" value="2"/>
</dbReference>
<organism evidence="6 7">
    <name type="scientific">Streptomyces microflavus</name>
    <name type="common">Streptomyces lipmanii</name>
    <dbReference type="NCBI Taxonomy" id="1919"/>
    <lineage>
        <taxon>Bacteria</taxon>
        <taxon>Bacillati</taxon>
        <taxon>Actinomycetota</taxon>
        <taxon>Actinomycetes</taxon>
        <taxon>Kitasatosporales</taxon>
        <taxon>Streptomycetaceae</taxon>
        <taxon>Streptomyces</taxon>
    </lineage>
</organism>
<evidence type="ECO:0000256" key="4">
    <source>
        <dbReference type="ARBA" id="ARBA00022840"/>
    </source>
</evidence>
<comment type="similarity">
    <text evidence="1">Belongs to the ABC transporter superfamily.</text>
</comment>
<dbReference type="Pfam" id="PF08352">
    <property type="entry name" value="oligo_HPY"/>
    <property type="match status" value="2"/>
</dbReference>
<protein>
    <submittedName>
        <fullName evidence="6">ABC transporter ATP-binding protein</fullName>
    </submittedName>
</protein>
<keyword evidence="4 6" id="KW-0067">ATP-binding</keyword>
<dbReference type="SUPFAM" id="SSF52540">
    <property type="entry name" value="P-loop containing nucleoside triphosphate hydrolases"/>
    <property type="match status" value="2"/>
</dbReference>
<evidence type="ECO:0000259" key="5">
    <source>
        <dbReference type="PROSITE" id="PS50893"/>
    </source>
</evidence>
<dbReference type="AlphaFoldDB" id="A0A7H8MT41"/>
<dbReference type="RefSeq" id="WP_176144527.1">
    <property type="nucleotide sequence ID" value="NZ_CP054926.1"/>
</dbReference>